<comment type="caution">
    <text evidence="3">The sequence shown here is derived from an EMBL/GenBank/DDBJ whole genome shotgun (WGS) entry which is preliminary data.</text>
</comment>
<dbReference type="Gene3D" id="1.10.510.10">
    <property type="entry name" value="Transferase(Phosphotransferase) domain 1"/>
    <property type="match status" value="1"/>
</dbReference>
<dbReference type="GO" id="GO:0005524">
    <property type="term" value="F:ATP binding"/>
    <property type="evidence" value="ECO:0007669"/>
    <property type="project" value="UniProtKB-UniRule"/>
</dbReference>
<dbReference type="InterPro" id="IPR050235">
    <property type="entry name" value="CK1_Ser-Thr_kinase"/>
</dbReference>
<dbReference type="InterPro" id="IPR000719">
    <property type="entry name" value="Prot_kinase_dom"/>
</dbReference>
<dbReference type="OrthoDB" id="248495at2759"/>
<name>A0A2G5T367_9PELO</name>
<protein>
    <recommendedName>
        <fullName evidence="2">Protein kinase domain-containing protein</fullName>
    </recommendedName>
</protein>
<dbReference type="SUPFAM" id="SSF56112">
    <property type="entry name" value="Protein kinase-like (PK-like)"/>
    <property type="match status" value="1"/>
</dbReference>
<feature type="domain" description="Protein kinase" evidence="2">
    <location>
        <begin position="5"/>
        <end position="269"/>
    </location>
</feature>
<evidence type="ECO:0000313" key="3">
    <source>
        <dbReference type="EMBL" id="PIC21536.1"/>
    </source>
</evidence>
<organism evidence="3 4">
    <name type="scientific">Caenorhabditis nigoni</name>
    <dbReference type="NCBI Taxonomy" id="1611254"/>
    <lineage>
        <taxon>Eukaryota</taxon>
        <taxon>Metazoa</taxon>
        <taxon>Ecdysozoa</taxon>
        <taxon>Nematoda</taxon>
        <taxon>Chromadorea</taxon>
        <taxon>Rhabditida</taxon>
        <taxon>Rhabditina</taxon>
        <taxon>Rhabditomorpha</taxon>
        <taxon>Rhabditoidea</taxon>
        <taxon>Rhabditidae</taxon>
        <taxon>Peloderinae</taxon>
        <taxon>Caenorhabditis</taxon>
    </lineage>
</organism>
<dbReference type="InterPro" id="IPR017441">
    <property type="entry name" value="Protein_kinase_ATP_BS"/>
</dbReference>
<dbReference type="STRING" id="1611254.A0A2G5T367"/>
<evidence type="ECO:0000259" key="2">
    <source>
        <dbReference type="PROSITE" id="PS50011"/>
    </source>
</evidence>
<dbReference type="PROSITE" id="PS00107">
    <property type="entry name" value="PROTEIN_KINASE_ATP"/>
    <property type="match status" value="1"/>
</dbReference>
<proteinExistence type="predicted"/>
<dbReference type="PANTHER" id="PTHR11909">
    <property type="entry name" value="CASEIN KINASE-RELATED"/>
    <property type="match status" value="1"/>
</dbReference>
<keyword evidence="1" id="KW-0067">ATP-binding</keyword>
<keyword evidence="4" id="KW-1185">Reference proteome</keyword>
<feature type="binding site" evidence="1">
    <location>
        <position position="32"/>
    </location>
    <ligand>
        <name>ATP</name>
        <dbReference type="ChEBI" id="CHEBI:30616"/>
    </ligand>
</feature>
<dbReference type="InterPro" id="IPR011009">
    <property type="entry name" value="Kinase-like_dom_sf"/>
</dbReference>
<dbReference type="GO" id="GO:0004672">
    <property type="term" value="F:protein kinase activity"/>
    <property type="evidence" value="ECO:0007669"/>
    <property type="project" value="InterPro"/>
</dbReference>
<dbReference type="Proteomes" id="UP000230233">
    <property type="component" value="Chromosome X"/>
</dbReference>
<dbReference type="EMBL" id="PDUG01000006">
    <property type="protein sequence ID" value="PIC21536.1"/>
    <property type="molecule type" value="Genomic_DNA"/>
</dbReference>
<accession>A0A2G5T367</accession>
<dbReference type="SMART" id="SM00220">
    <property type="entry name" value="S_TKc"/>
    <property type="match status" value="1"/>
</dbReference>
<sequence length="287" mass="32598">MGEFGVCYYLIGNGSFGAVYEAKCGLDSIAMKVSTEEEDLQIEAATLQKLYYSDVSPKFHFTGRYGPYHIIGLELVGPDLELLRDKAAWKSFKRHTLVRVTYQAMKCLEAVHKMRIVHRDVKLANFAVTLPTNPENRVVVKILDFGLSHNYADEDGTLREDSRNLDLRAMKYASHDVNIGCDVMPKDDICQLSFAVIYASGFDFAQQLKLPAKQLLDWKQELIRKPEDTLPHQTKFMLPFFDIVGELDDVRPINYSLIKERIQACMPEIDVASDLILTEDDGEPLLV</sequence>
<evidence type="ECO:0000256" key="1">
    <source>
        <dbReference type="PROSITE-ProRule" id="PRU10141"/>
    </source>
</evidence>
<gene>
    <name evidence="3" type="primary">Cnig_chr_X.g26332</name>
    <name evidence="3" type="ORF">B9Z55_026332</name>
</gene>
<keyword evidence="1" id="KW-0547">Nucleotide-binding</keyword>
<dbReference type="Pfam" id="PF00069">
    <property type="entry name" value="Pkinase"/>
    <property type="match status" value="1"/>
</dbReference>
<evidence type="ECO:0000313" key="4">
    <source>
        <dbReference type="Proteomes" id="UP000230233"/>
    </source>
</evidence>
<reference evidence="4" key="1">
    <citation type="submission" date="2017-10" db="EMBL/GenBank/DDBJ databases">
        <title>Rapid genome shrinkage in a self-fertile nematode reveals novel sperm competition proteins.</title>
        <authorList>
            <person name="Yin D."/>
            <person name="Schwarz E.M."/>
            <person name="Thomas C.G."/>
            <person name="Felde R.L."/>
            <person name="Korf I.F."/>
            <person name="Cutter A.D."/>
            <person name="Schartner C.M."/>
            <person name="Ralston E.J."/>
            <person name="Meyer B.J."/>
            <person name="Haag E.S."/>
        </authorList>
    </citation>
    <scope>NUCLEOTIDE SEQUENCE [LARGE SCALE GENOMIC DNA]</scope>
    <source>
        <strain evidence="4">JU1422</strain>
    </source>
</reference>
<dbReference type="PROSITE" id="PS50011">
    <property type="entry name" value="PROTEIN_KINASE_DOM"/>
    <property type="match status" value="1"/>
</dbReference>
<dbReference type="AlphaFoldDB" id="A0A2G5T367"/>